<evidence type="ECO:0000313" key="2">
    <source>
        <dbReference type="Proteomes" id="UP000481153"/>
    </source>
</evidence>
<protein>
    <submittedName>
        <fullName evidence="1">Uncharacterized protein</fullName>
    </submittedName>
</protein>
<name>A0A6G0WN65_9STRA</name>
<gene>
    <name evidence="1" type="ORF">Ae201684_013502</name>
</gene>
<dbReference type="AlphaFoldDB" id="A0A6G0WN65"/>
<proteinExistence type="predicted"/>
<sequence>MLTARVVTEQSHWLFGRFFTCQSWSLQGSVLTIQTEAQEVFKYRVSRGRAWPALQFGIQVQTEDGRCLNASLGSKVKWATWLDAFQNLTPLPKSHSPIKVKFSDDIGIHEIPMLTDEEKALLFFPEPELARPTMCA</sequence>
<accession>A0A6G0WN65</accession>
<dbReference type="OrthoDB" id="57727at2759"/>
<evidence type="ECO:0000313" key="1">
    <source>
        <dbReference type="EMBL" id="KAF0728759.1"/>
    </source>
</evidence>
<dbReference type="VEuPathDB" id="FungiDB:AeMF1_005866"/>
<organism evidence="1 2">
    <name type="scientific">Aphanomyces euteiches</name>
    <dbReference type="NCBI Taxonomy" id="100861"/>
    <lineage>
        <taxon>Eukaryota</taxon>
        <taxon>Sar</taxon>
        <taxon>Stramenopiles</taxon>
        <taxon>Oomycota</taxon>
        <taxon>Saprolegniomycetes</taxon>
        <taxon>Saprolegniales</taxon>
        <taxon>Verrucalvaceae</taxon>
        <taxon>Aphanomyces</taxon>
    </lineage>
</organism>
<reference evidence="1 2" key="1">
    <citation type="submission" date="2019-07" db="EMBL/GenBank/DDBJ databases">
        <title>Genomics analysis of Aphanomyces spp. identifies a new class of oomycete effector associated with host adaptation.</title>
        <authorList>
            <person name="Gaulin E."/>
        </authorList>
    </citation>
    <scope>NUCLEOTIDE SEQUENCE [LARGE SCALE GENOMIC DNA]</scope>
    <source>
        <strain evidence="1 2">ATCC 201684</strain>
    </source>
</reference>
<comment type="caution">
    <text evidence="1">The sequence shown here is derived from an EMBL/GenBank/DDBJ whole genome shotgun (WGS) entry which is preliminary data.</text>
</comment>
<dbReference type="Proteomes" id="UP000481153">
    <property type="component" value="Unassembled WGS sequence"/>
</dbReference>
<dbReference type="EMBL" id="VJMJ01000173">
    <property type="protein sequence ID" value="KAF0728759.1"/>
    <property type="molecule type" value="Genomic_DNA"/>
</dbReference>
<keyword evidence="2" id="KW-1185">Reference proteome</keyword>